<evidence type="ECO:0000313" key="2">
    <source>
        <dbReference type="Proteomes" id="UP000593572"/>
    </source>
</evidence>
<protein>
    <submittedName>
        <fullName evidence="1">Uncharacterized protein</fullName>
    </submittedName>
</protein>
<dbReference type="AlphaFoldDB" id="A0A7J8MAA0"/>
<reference evidence="1 2" key="1">
    <citation type="journal article" date="2019" name="Genome Biol. Evol.">
        <title>Insights into the evolution of the New World diploid cottons (Gossypium, subgenus Houzingenia) based on genome sequencing.</title>
        <authorList>
            <person name="Grover C.E."/>
            <person name="Arick M.A. 2nd"/>
            <person name="Thrash A."/>
            <person name="Conover J.L."/>
            <person name="Sanders W.S."/>
            <person name="Peterson D.G."/>
            <person name="Frelichowski J.E."/>
            <person name="Scheffler J.A."/>
            <person name="Scheffler B.E."/>
            <person name="Wendel J.F."/>
        </authorList>
    </citation>
    <scope>NUCLEOTIDE SEQUENCE [LARGE SCALE GENOMIC DNA]</scope>
    <source>
        <strain evidence="1">157</strain>
        <tissue evidence="1">Leaf</tissue>
    </source>
</reference>
<dbReference type="EMBL" id="JABEZX010000007">
    <property type="protein sequence ID" value="MBA0561651.1"/>
    <property type="molecule type" value="Genomic_DNA"/>
</dbReference>
<dbReference type="Proteomes" id="UP000593572">
    <property type="component" value="Unassembled WGS sequence"/>
</dbReference>
<proteinExistence type="predicted"/>
<comment type="caution">
    <text evidence="1">The sequence shown here is derived from an EMBL/GenBank/DDBJ whole genome shotgun (WGS) entry which is preliminary data.</text>
</comment>
<evidence type="ECO:0000313" key="1">
    <source>
        <dbReference type="EMBL" id="MBA0561651.1"/>
    </source>
</evidence>
<organism evidence="1 2">
    <name type="scientific">Gossypium lobatum</name>
    <dbReference type="NCBI Taxonomy" id="34289"/>
    <lineage>
        <taxon>Eukaryota</taxon>
        <taxon>Viridiplantae</taxon>
        <taxon>Streptophyta</taxon>
        <taxon>Embryophyta</taxon>
        <taxon>Tracheophyta</taxon>
        <taxon>Spermatophyta</taxon>
        <taxon>Magnoliopsida</taxon>
        <taxon>eudicotyledons</taxon>
        <taxon>Gunneridae</taxon>
        <taxon>Pentapetalae</taxon>
        <taxon>rosids</taxon>
        <taxon>malvids</taxon>
        <taxon>Malvales</taxon>
        <taxon>Malvaceae</taxon>
        <taxon>Malvoideae</taxon>
        <taxon>Gossypium</taxon>
    </lineage>
</organism>
<keyword evidence="2" id="KW-1185">Reference proteome</keyword>
<gene>
    <name evidence="1" type="ORF">Golob_018459</name>
</gene>
<sequence length="24" mass="2923">MRKENHLHLILSKKFMWIQEIGGN</sequence>
<name>A0A7J8MAA0_9ROSI</name>
<accession>A0A7J8MAA0</accession>